<dbReference type="Proteomes" id="UP000663760">
    <property type="component" value="Chromosome 4"/>
</dbReference>
<evidence type="ECO:0000313" key="3">
    <source>
        <dbReference type="EMBL" id="CAA2619233.1"/>
    </source>
</evidence>
<keyword evidence="2" id="KW-0732">Signal</keyword>
<evidence type="ECO:0000313" key="4">
    <source>
        <dbReference type="EMBL" id="CAA7395245.1"/>
    </source>
</evidence>
<feature type="region of interest" description="Disordered" evidence="1">
    <location>
        <begin position="59"/>
        <end position="79"/>
    </location>
</feature>
<dbReference type="EMBL" id="LR746267">
    <property type="protein sequence ID" value="CAA7395245.1"/>
    <property type="molecule type" value="Genomic_DNA"/>
</dbReference>
<keyword evidence="5" id="KW-1185">Reference proteome</keyword>
<proteinExistence type="predicted"/>
<dbReference type="AlphaFoldDB" id="A0A7I8KE19"/>
<sequence length="79" mass="7430">MSSGTRKGPTEATVLCMAALVALLLLTSPSAAAGRVLTEGRGPAGGYVGSLLALLQKGGSGPGPSGCTGGSVNNGGTCP</sequence>
<dbReference type="EMBL" id="LR743591">
    <property type="protein sequence ID" value="CAA2619233.1"/>
    <property type="molecule type" value="Genomic_DNA"/>
</dbReference>
<name>A0A7I8KE19_SPIIN</name>
<evidence type="ECO:0000256" key="2">
    <source>
        <dbReference type="SAM" id="SignalP"/>
    </source>
</evidence>
<reference evidence="4" key="1">
    <citation type="submission" date="2020-02" db="EMBL/GenBank/DDBJ databases">
        <authorList>
            <person name="Scholz U."/>
            <person name="Mascher M."/>
            <person name="Fiebig A."/>
        </authorList>
    </citation>
    <scope>NUCLEOTIDE SEQUENCE</scope>
</reference>
<protein>
    <submittedName>
        <fullName evidence="4">Uncharacterized protein</fullName>
    </submittedName>
</protein>
<feature type="signal peptide" evidence="2">
    <location>
        <begin position="1"/>
        <end position="33"/>
    </location>
</feature>
<accession>A0A7I8KE19</accession>
<feature type="chain" id="PRO_5045020048" evidence="2">
    <location>
        <begin position="34"/>
        <end position="79"/>
    </location>
</feature>
<gene>
    <name evidence="3" type="ORF">SI7747_04005400</name>
    <name evidence="4" type="ORF">SI8410_04005906</name>
</gene>
<evidence type="ECO:0000313" key="5">
    <source>
        <dbReference type="Proteomes" id="UP000663760"/>
    </source>
</evidence>
<evidence type="ECO:0000256" key="1">
    <source>
        <dbReference type="SAM" id="MobiDB-lite"/>
    </source>
</evidence>
<organism evidence="4 5">
    <name type="scientific">Spirodela intermedia</name>
    <name type="common">Intermediate duckweed</name>
    <dbReference type="NCBI Taxonomy" id="51605"/>
    <lineage>
        <taxon>Eukaryota</taxon>
        <taxon>Viridiplantae</taxon>
        <taxon>Streptophyta</taxon>
        <taxon>Embryophyta</taxon>
        <taxon>Tracheophyta</taxon>
        <taxon>Spermatophyta</taxon>
        <taxon>Magnoliopsida</taxon>
        <taxon>Liliopsida</taxon>
        <taxon>Araceae</taxon>
        <taxon>Lemnoideae</taxon>
        <taxon>Spirodela</taxon>
    </lineage>
</organism>